<gene>
    <name evidence="1" type="ORF">NEISICOT_02199</name>
</gene>
<evidence type="ECO:0000313" key="2">
    <source>
        <dbReference type="Proteomes" id="UP000005365"/>
    </source>
</evidence>
<dbReference type="Proteomes" id="UP000005365">
    <property type="component" value="Unassembled WGS sequence"/>
</dbReference>
<dbReference type="EMBL" id="ACKO02000013">
    <property type="protein sequence ID" value="EET44018.1"/>
    <property type="molecule type" value="Genomic_DNA"/>
</dbReference>
<accession>C6M6P7</accession>
<sequence length="61" mass="7062">MGQPEKHKCLHPCGFRLFWNTGRVGSTYLPYGENTRHRSGSNPTFWEYLTVLLRFEPACAC</sequence>
<reference evidence="1" key="1">
    <citation type="submission" date="2009-07" db="EMBL/GenBank/DDBJ databases">
        <authorList>
            <person name="Weinstock G."/>
            <person name="Sodergren E."/>
            <person name="Clifton S."/>
            <person name="Fulton L."/>
            <person name="Fulton B."/>
            <person name="Courtney L."/>
            <person name="Fronick C."/>
            <person name="Harrison M."/>
            <person name="Strong C."/>
            <person name="Farmer C."/>
            <person name="Delahaunty K."/>
            <person name="Markovic C."/>
            <person name="Hall O."/>
            <person name="Minx P."/>
            <person name="Tomlinson C."/>
            <person name="Mitreva M."/>
            <person name="Nelson J."/>
            <person name="Hou S."/>
            <person name="Wollam A."/>
            <person name="Pepin K.H."/>
            <person name="Johnson M."/>
            <person name="Bhonagiri V."/>
            <person name="Nash W.E."/>
            <person name="Warren W."/>
            <person name="Chinwalla A."/>
            <person name="Mardis E.R."/>
            <person name="Wilson R.K."/>
        </authorList>
    </citation>
    <scope>NUCLEOTIDE SEQUENCE [LARGE SCALE GENOMIC DNA]</scope>
    <source>
        <strain evidence="1">ATCC 29256</strain>
    </source>
</reference>
<comment type="caution">
    <text evidence="1">The sequence shown here is derived from an EMBL/GenBank/DDBJ whole genome shotgun (WGS) entry which is preliminary data.</text>
</comment>
<evidence type="ECO:0000313" key="1">
    <source>
        <dbReference type="EMBL" id="EET44018.1"/>
    </source>
</evidence>
<protein>
    <submittedName>
        <fullName evidence="1">Uncharacterized protein</fullName>
    </submittedName>
</protein>
<keyword evidence="2" id="KW-1185">Reference proteome</keyword>
<proteinExistence type="predicted"/>
<dbReference type="AlphaFoldDB" id="C6M6P7"/>
<name>C6M6P7_NEISI</name>
<organism evidence="1 2">
    <name type="scientific">Neisseria sicca ATCC 29256</name>
    <dbReference type="NCBI Taxonomy" id="547045"/>
    <lineage>
        <taxon>Bacteria</taxon>
        <taxon>Pseudomonadati</taxon>
        <taxon>Pseudomonadota</taxon>
        <taxon>Betaproteobacteria</taxon>
        <taxon>Neisseriales</taxon>
        <taxon>Neisseriaceae</taxon>
        <taxon>Neisseria</taxon>
    </lineage>
</organism>